<keyword evidence="1" id="KW-1133">Transmembrane helix</keyword>
<feature type="transmembrane region" description="Helical" evidence="1">
    <location>
        <begin position="12"/>
        <end position="38"/>
    </location>
</feature>
<proteinExistence type="predicted"/>
<organism evidence="2 3">
    <name type="scientific">Burkholderia lata (strain ATCC 17760 / DSM 23089 / LMG 22485 / NCIMB 9086 / R18194 / 383)</name>
    <dbReference type="NCBI Taxonomy" id="482957"/>
    <lineage>
        <taxon>Bacteria</taxon>
        <taxon>Pseudomonadati</taxon>
        <taxon>Pseudomonadota</taxon>
        <taxon>Betaproteobacteria</taxon>
        <taxon>Burkholderiales</taxon>
        <taxon>Burkholderiaceae</taxon>
        <taxon>Burkholderia</taxon>
        <taxon>Burkholderia cepacia complex</taxon>
    </lineage>
</organism>
<evidence type="ECO:0000313" key="2">
    <source>
        <dbReference type="EMBL" id="VWD22267.1"/>
    </source>
</evidence>
<accession>A0A6P2YIX8</accession>
<keyword evidence="1" id="KW-0472">Membrane</keyword>
<dbReference type="RefSeq" id="WP_175013718.1">
    <property type="nucleotide sequence ID" value="NZ_CABVQN010000019.1"/>
</dbReference>
<evidence type="ECO:0000256" key="1">
    <source>
        <dbReference type="SAM" id="Phobius"/>
    </source>
</evidence>
<evidence type="ECO:0000313" key="3">
    <source>
        <dbReference type="Proteomes" id="UP000494110"/>
    </source>
</evidence>
<dbReference type="Proteomes" id="UP000494110">
    <property type="component" value="Unassembled WGS sequence"/>
</dbReference>
<sequence>MSILTKIEGGYLQVLRVIVLLFATAVLIGGVIFGAIALDARLSKPPKVDSAIQVDPASFAWESDAPAKATPAADGAAAKDDNASPALRLSTRLSGIVQKHGRAALSPDYAVDHDAYEPSFQRVLGDDDHPDVAYYEQQIAYLDKVLSRTDVAASVKKKVTSGHGDEYAREQAYTDVVSAVMRDFSERYDARRTAIDNEKKAAEETAAENGQTARYAGVAALVALYSFVSLAVLIILIRVERSIRSIARATHTAT</sequence>
<gene>
    <name evidence="2" type="ORF">BLA39750_04015</name>
</gene>
<protein>
    <submittedName>
        <fullName evidence="2">Uncharacterized protein</fullName>
    </submittedName>
</protein>
<dbReference type="AlphaFoldDB" id="A0A6P2YIX8"/>
<reference evidence="2 3" key="1">
    <citation type="submission" date="2019-09" db="EMBL/GenBank/DDBJ databases">
        <authorList>
            <person name="Depoorter E."/>
        </authorList>
    </citation>
    <scope>NUCLEOTIDE SEQUENCE [LARGE SCALE GENOMIC DNA]</scope>
    <source>
        <strain evidence="2">R-39750</strain>
    </source>
</reference>
<feature type="transmembrane region" description="Helical" evidence="1">
    <location>
        <begin position="215"/>
        <end position="237"/>
    </location>
</feature>
<name>A0A6P2YIX8_BURL3</name>
<dbReference type="EMBL" id="CABVQN010000019">
    <property type="protein sequence ID" value="VWD22267.1"/>
    <property type="molecule type" value="Genomic_DNA"/>
</dbReference>
<keyword evidence="1" id="KW-0812">Transmembrane</keyword>